<dbReference type="InterPro" id="IPR011991">
    <property type="entry name" value="ArsR-like_HTH"/>
</dbReference>
<dbReference type="Pfam" id="PF13404">
    <property type="entry name" value="HTH_AsnC-type"/>
    <property type="match status" value="1"/>
</dbReference>
<sequence length="160" mass="18080">MTIAQVSEVELDDVDRRIIQAMLKEGEFNLEKIARRVEVSKSTVHNRIKKLKASGVLKGMLPWLDLDKTGNTITAISLIRAKYGPQYAEEVGRKLAAVEGVWGVYFVLGENDFIVLIRARTKAELEKVIESFTKIDGVERSNTAFALKVIKEDFRESVRI</sequence>
<dbReference type="InterPro" id="IPR019887">
    <property type="entry name" value="Tscrpt_reg_AsnC/Lrp_C"/>
</dbReference>
<dbReference type="Pfam" id="PF01037">
    <property type="entry name" value="AsnC_trans_reg"/>
    <property type="match status" value="1"/>
</dbReference>
<dbReference type="SUPFAM" id="SSF46785">
    <property type="entry name" value="Winged helix' DNA-binding domain"/>
    <property type="match status" value="1"/>
</dbReference>
<name>A0A2R6ACG4_9ARCH</name>
<protein>
    <recommendedName>
        <fullName evidence="4">HTH asnC-type domain-containing protein</fullName>
    </recommendedName>
</protein>
<dbReference type="GO" id="GO:0043565">
    <property type="term" value="F:sequence-specific DNA binding"/>
    <property type="evidence" value="ECO:0007669"/>
    <property type="project" value="InterPro"/>
</dbReference>
<dbReference type="AlphaFoldDB" id="A0A2R6ACG4"/>
<dbReference type="GO" id="GO:0005829">
    <property type="term" value="C:cytosol"/>
    <property type="evidence" value="ECO:0007669"/>
    <property type="project" value="TreeGrafter"/>
</dbReference>
<keyword evidence="1" id="KW-0805">Transcription regulation</keyword>
<dbReference type="PANTHER" id="PTHR30154:SF34">
    <property type="entry name" value="TRANSCRIPTIONAL REGULATOR AZLB"/>
    <property type="match status" value="1"/>
</dbReference>
<dbReference type="CDD" id="cd00090">
    <property type="entry name" value="HTH_ARSR"/>
    <property type="match status" value="1"/>
</dbReference>
<dbReference type="EMBL" id="NEXC01000010">
    <property type="protein sequence ID" value="PSN83993.1"/>
    <property type="molecule type" value="Genomic_DNA"/>
</dbReference>
<gene>
    <name evidence="5" type="ORF">B9Q01_02785</name>
</gene>
<dbReference type="PROSITE" id="PS50956">
    <property type="entry name" value="HTH_ASNC_2"/>
    <property type="match status" value="1"/>
</dbReference>
<dbReference type="SUPFAM" id="SSF54909">
    <property type="entry name" value="Dimeric alpha+beta barrel"/>
    <property type="match status" value="1"/>
</dbReference>
<evidence type="ECO:0000259" key="4">
    <source>
        <dbReference type="PROSITE" id="PS50956"/>
    </source>
</evidence>
<dbReference type="PANTHER" id="PTHR30154">
    <property type="entry name" value="LEUCINE-RESPONSIVE REGULATORY PROTEIN"/>
    <property type="match status" value="1"/>
</dbReference>
<evidence type="ECO:0000256" key="1">
    <source>
        <dbReference type="ARBA" id="ARBA00023015"/>
    </source>
</evidence>
<evidence type="ECO:0000256" key="2">
    <source>
        <dbReference type="ARBA" id="ARBA00023125"/>
    </source>
</evidence>
<proteinExistence type="predicted"/>
<evidence type="ECO:0000313" key="6">
    <source>
        <dbReference type="Proteomes" id="UP000240880"/>
    </source>
</evidence>
<dbReference type="GO" id="GO:0043200">
    <property type="term" value="P:response to amino acid"/>
    <property type="evidence" value="ECO:0007669"/>
    <property type="project" value="TreeGrafter"/>
</dbReference>
<comment type="caution">
    <text evidence="5">The sequence shown here is derived from an EMBL/GenBank/DDBJ whole genome shotgun (WGS) entry which is preliminary data.</text>
</comment>
<dbReference type="InterPro" id="IPR036390">
    <property type="entry name" value="WH_DNA-bd_sf"/>
</dbReference>
<dbReference type="InterPro" id="IPR011008">
    <property type="entry name" value="Dimeric_a/b-barrel"/>
</dbReference>
<dbReference type="Proteomes" id="UP000240880">
    <property type="component" value="Unassembled WGS sequence"/>
</dbReference>
<organism evidence="5 6">
    <name type="scientific">Candidatus Marsarchaeota G1 archaeon OSP_D</name>
    <dbReference type="NCBI Taxonomy" id="1978155"/>
    <lineage>
        <taxon>Archaea</taxon>
        <taxon>Candidatus Marsarchaeota</taxon>
        <taxon>Candidatus Marsarchaeota group 1</taxon>
    </lineage>
</organism>
<keyword evidence="3" id="KW-0804">Transcription</keyword>
<evidence type="ECO:0000313" key="5">
    <source>
        <dbReference type="EMBL" id="PSN83993.1"/>
    </source>
</evidence>
<dbReference type="Gene3D" id="1.10.10.10">
    <property type="entry name" value="Winged helix-like DNA-binding domain superfamily/Winged helix DNA-binding domain"/>
    <property type="match status" value="1"/>
</dbReference>
<dbReference type="PRINTS" id="PR00033">
    <property type="entry name" value="HTHASNC"/>
</dbReference>
<dbReference type="Gene3D" id="3.30.70.920">
    <property type="match status" value="1"/>
</dbReference>
<dbReference type="SMART" id="SM00344">
    <property type="entry name" value="HTH_ASNC"/>
    <property type="match status" value="1"/>
</dbReference>
<keyword evidence="2" id="KW-0238">DNA-binding</keyword>
<reference evidence="5 6" key="1">
    <citation type="submission" date="2017-04" db="EMBL/GenBank/DDBJ databases">
        <title>Novel microbial lineages endemic to geothermal iron-oxide mats fill important gaps in the evolutionary history of Archaea.</title>
        <authorList>
            <person name="Jay Z.J."/>
            <person name="Beam J.P."/>
            <person name="Dlakic M."/>
            <person name="Rusch D.B."/>
            <person name="Kozubal M.A."/>
            <person name="Inskeep W.P."/>
        </authorList>
    </citation>
    <scope>NUCLEOTIDE SEQUENCE [LARGE SCALE GENOMIC DNA]</scope>
    <source>
        <strain evidence="5">OSP_D</strain>
    </source>
</reference>
<dbReference type="InterPro" id="IPR000485">
    <property type="entry name" value="AsnC-type_HTH_dom"/>
</dbReference>
<evidence type="ECO:0000256" key="3">
    <source>
        <dbReference type="ARBA" id="ARBA00023163"/>
    </source>
</evidence>
<dbReference type="InterPro" id="IPR019888">
    <property type="entry name" value="Tscrpt_reg_AsnC-like"/>
</dbReference>
<feature type="domain" description="HTH asnC-type" evidence="4">
    <location>
        <begin position="11"/>
        <end position="72"/>
    </location>
</feature>
<accession>A0A2R6ACG4</accession>
<dbReference type="InterPro" id="IPR036388">
    <property type="entry name" value="WH-like_DNA-bd_sf"/>
</dbReference>